<comment type="caution">
    <text evidence="2">The sequence shown here is derived from an EMBL/GenBank/DDBJ whole genome shotgun (WGS) entry which is preliminary data.</text>
</comment>
<reference evidence="2" key="1">
    <citation type="submission" date="2021-05" db="EMBL/GenBank/DDBJ databases">
        <authorList>
            <person name="Pietrasiak N."/>
            <person name="Ward R."/>
            <person name="Stajich J.E."/>
            <person name="Kurbessoian T."/>
        </authorList>
    </citation>
    <scope>NUCLEOTIDE SEQUENCE</scope>
    <source>
        <strain evidence="2">CPER-KK1</strain>
    </source>
</reference>
<reference evidence="2" key="2">
    <citation type="journal article" date="2022" name="Microbiol. Resour. Announc.">
        <title>Metagenome Sequencing to Explore Phylogenomics of Terrestrial Cyanobacteria.</title>
        <authorList>
            <person name="Ward R.D."/>
            <person name="Stajich J.E."/>
            <person name="Johansen J.R."/>
            <person name="Huntemann M."/>
            <person name="Clum A."/>
            <person name="Foster B."/>
            <person name="Foster B."/>
            <person name="Roux S."/>
            <person name="Palaniappan K."/>
            <person name="Varghese N."/>
            <person name="Mukherjee S."/>
            <person name="Reddy T.B.K."/>
            <person name="Daum C."/>
            <person name="Copeland A."/>
            <person name="Chen I.A."/>
            <person name="Ivanova N.N."/>
            <person name="Kyrpides N.C."/>
            <person name="Shapiro N."/>
            <person name="Eloe-Fadrosh E.A."/>
            <person name="Pietrasiak N."/>
        </authorList>
    </citation>
    <scope>NUCLEOTIDE SEQUENCE</scope>
    <source>
        <strain evidence="2">CPER-KK1</strain>
    </source>
</reference>
<organism evidence="2 3">
    <name type="scientific">Symplocastrum torsivum CPER-KK1</name>
    <dbReference type="NCBI Taxonomy" id="450513"/>
    <lineage>
        <taxon>Bacteria</taxon>
        <taxon>Bacillati</taxon>
        <taxon>Cyanobacteriota</taxon>
        <taxon>Cyanophyceae</taxon>
        <taxon>Oscillatoriophycideae</taxon>
        <taxon>Oscillatoriales</taxon>
        <taxon>Microcoleaceae</taxon>
        <taxon>Symplocastrum</taxon>
    </lineage>
</organism>
<sequence>MPAKSVSNFHHRDLCPNHRITKNEAEPKLSDLPKKSDNRLASSLWRVPSVAIYTLAALGTQDLSHQALAITNADITDEPRTKEAGDLVAPAAKEEKETKEATLKRSRLAIASPESVAVQEFTLESSRTSELPVAQSEGETPKVVEPSVLSPTSIARNAGIAAPETEVMLARKATPEERSLPSLPPSASQVDSATLGEVQSYSARDLLEVPSPDQNPIRIQNSYSVASQETANPQATEKLVAQGTSTTAKPCVKNGTLLAQAIPTDREPCVEVDELQNQLRELENLELEGDFRASPALSIVIPTAFGADNNTGFISATYQNRTRYSDVADGALGVGIGLGDAREAVGVELSYAIASFGSNRDFGSGGFNVKVHRQLPNDFAVAAGWNGFLNIGDDNDFEDSIYGVVSKVIRTRDNINLPFSRVAITAGVGTGQFQPEDDVADGDGINVFGNVAVRVAEPVSVIAEWSGQDLGVGVSIAPFKNIPLVITPAVRDLAGAGDGPRFVLGTGFAFKF</sequence>
<dbReference type="EMBL" id="JAHHIF010000031">
    <property type="protein sequence ID" value="MBW4546901.1"/>
    <property type="molecule type" value="Genomic_DNA"/>
</dbReference>
<evidence type="ECO:0000313" key="2">
    <source>
        <dbReference type="EMBL" id="MBW4546901.1"/>
    </source>
</evidence>
<accession>A0A951UCQ9</accession>
<evidence type="ECO:0000313" key="3">
    <source>
        <dbReference type="Proteomes" id="UP000753908"/>
    </source>
</evidence>
<evidence type="ECO:0000256" key="1">
    <source>
        <dbReference type="SAM" id="MobiDB-lite"/>
    </source>
</evidence>
<feature type="region of interest" description="Disordered" evidence="1">
    <location>
        <begin position="173"/>
        <end position="192"/>
    </location>
</feature>
<dbReference type="AlphaFoldDB" id="A0A951UCQ9"/>
<name>A0A951UCQ9_9CYAN</name>
<dbReference type="Proteomes" id="UP000753908">
    <property type="component" value="Unassembled WGS sequence"/>
</dbReference>
<gene>
    <name evidence="2" type="ORF">KME25_21020</name>
</gene>
<protein>
    <submittedName>
        <fullName evidence="2">Uncharacterized protein</fullName>
    </submittedName>
</protein>
<proteinExistence type="predicted"/>